<sequence length="51" mass="5861">RGWRSIRTERLFGGAEDQLDEELINWGVESMTKLHEFALKIIDIQSDGENG</sequence>
<organism evidence="1">
    <name type="scientific">marine sediment metagenome</name>
    <dbReference type="NCBI Taxonomy" id="412755"/>
    <lineage>
        <taxon>unclassified sequences</taxon>
        <taxon>metagenomes</taxon>
        <taxon>ecological metagenomes</taxon>
    </lineage>
</organism>
<feature type="non-terminal residue" evidence="1">
    <location>
        <position position="51"/>
    </location>
</feature>
<accession>X1JA12</accession>
<feature type="non-terminal residue" evidence="1">
    <location>
        <position position="1"/>
    </location>
</feature>
<protein>
    <submittedName>
        <fullName evidence="1">Uncharacterized protein</fullName>
    </submittedName>
</protein>
<evidence type="ECO:0000313" key="1">
    <source>
        <dbReference type="EMBL" id="GAH91531.1"/>
    </source>
</evidence>
<dbReference type="EMBL" id="BARU01049229">
    <property type="protein sequence ID" value="GAH91531.1"/>
    <property type="molecule type" value="Genomic_DNA"/>
</dbReference>
<gene>
    <name evidence="1" type="ORF">S03H2_72627</name>
</gene>
<proteinExistence type="predicted"/>
<dbReference type="AlphaFoldDB" id="X1JA12"/>
<reference evidence="1" key="1">
    <citation type="journal article" date="2014" name="Front. Microbiol.">
        <title>High frequency of phylogenetically diverse reductive dehalogenase-homologous genes in deep subseafloor sedimentary metagenomes.</title>
        <authorList>
            <person name="Kawai M."/>
            <person name="Futagami T."/>
            <person name="Toyoda A."/>
            <person name="Takaki Y."/>
            <person name="Nishi S."/>
            <person name="Hori S."/>
            <person name="Arai W."/>
            <person name="Tsubouchi T."/>
            <person name="Morono Y."/>
            <person name="Uchiyama I."/>
            <person name="Ito T."/>
            <person name="Fujiyama A."/>
            <person name="Inagaki F."/>
            <person name="Takami H."/>
        </authorList>
    </citation>
    <scope>NUCLEOTIDE SEQUENCE</scope>
    <source>
        <strain evidence="1">Expedition CK06-06</strain>
    </source>
</reference>
<comment type="caution">
    <text evidence="1">The sequence shown here is derived from an EMBL/GenBank/DDBJ whole genome shotgun (WGS) entry which is preliminary data.</text>
</comment>
<name>X1JA12_9ZZZZ</name>